<evidence type="ECO:0000313" key="2">
    <source>
        <dbReference type="Proteomes" id="UP001605036"/>
    </source>
</evidence>
<gene>
    <name evidence="1" type="ORF">R1flu_011624</name>
</gene>
<protein>
    <submittedName>
        <fullName evidence="1">Uncharacterized protein</fullName>
    </submittedName>
</protein>
<dbReference type="AlphaFoldDB" id="A0ABD1Z8B6"/>
<dbReference type="EMBL" id="JBHFFA010000002">
    <property type="protein sequence ID" value="KAL2644037.1"/>
    <property type="molecule type" value="Genomic_DNA"/>
</dbReference>
<reference evidence="1 2" key="1">
    <citation type="submission" date="2024-09" db="EMBL/GenBank/DDBJ databases">
        <title>Chromosome-scale assembly of Riccia fluitans.</title>
        <authorList>
            <person name="Paukszto L."/>
            <person name="Sawicki J."/>
            <person name="Karawczyk K."/>
            <person name="Piernik-Szablinska J."/>
            <person name="Szczecinska M."/>
            <person name="Mazdziarz M."/>
        </authorList>
    </citation>
    <scope>NUCLEOTIDE SEQUENCE [LARGE SCALE GENOMIC DNA]</scope>
    <source>
        <strain evidence="1">Rf_01</strain>
        <tissue evidence="1">Aerial parts of the thallus</tissue>
    </source>
</reference>
<name>A0ABD1Z8B6_9MARC</name>
<organism evidence="1 2">
    <name type="scientific">Riccia fluitans</name>
    <dbReference type="NCBI Taxonomy" id="41844"/>
    <lineage>
        <taxon>Eukaryota</taxon>
        <taxon>Viridiplantae</taxon>
        <taxon>Streptophyta</taxon>
        <taxon>Embryophyta</taxon>
        <taxon>Marchantiophyta</taxon>
        <taxon>Marchantiopsida</taxon>
        <taxon>Marchantiidae</taxon>
        <taxon>Marchantiales</taxon>
        <taxon>Ricciaceae</taxon>
        <taxon>Riccia</taxon>
    </lineage>
</organism>
<dbReference type="Proteomes" id="UP001605036">
    <property type="component" value="Unassembled WGS sequence"/>
</dbReference>
<proteinExistence type="predicted"/>
<comment type="caution">
    <text evidence="1">The sequence shown here is derived from an EMBL/GenBank/DDBJ whole genome shotgun (WGS) entry which is preliminary data.</text>
</comment>
<keyword evidence="2" id="KW-1185">Reference proteome</keyword>
<evidence type="ECO:0000313" key="1">
    <source>
        <dbReference type="EMBL" id="KAL2644037.1"/>
    </source>
</evidence>
<accession>A0ABD1Z8B6</accession>
<sequence>MALHETWLQDKFISCVRVRIYVIALFLSTQQTPAAQDPLSLRRLPKLELSEEATRLCYGQHHGARS</sequence>